<dbReference type="HOGENOM" id="CLU_007524_0_3_0"/>
<dbReference type="InterPro" id="IPR029493">
    <property type="entry name" value="RecD2-like_HHH"/>
</dbReference>
<dbReference type="InterPro" id="IPR010994">
    <property type="entry name" value="RuvA_2-like"/>
</dbReference>
<dbReference type="eggNOG" id="COG0507">
    <property type="taxonomic scope" value="Bacteria"/>
</dbReference>
<dbReference type="InterPro" id="IPR041451">
    <property type="entry name" value="RecD2_SH13"/>
</dbReference>
<dbReference type="CDD" id="cd17933">
    <property type="entry name" value="DEXSc_RecD-like"/>
    <property type="match status" value="1"/>
</dbReference>
<dbReference type="GO" id="GO:0016887">
    <property type="term" value="F:ATP hydrolysis activity"/>
    <property type="evidence" value="ECO:0007669"/>
    <property type="project" value="RHEA"/>
</dbReference>
<dbReference type="Pfam" id="PF23139">
    <property type="entry name" value="OB_YrrC"/>
    <property type="match status" value="1"/>
</dbReference>
<dbReference type="SMART" id="SM00382">
    <property type="entry name" value="AAA"/>
    <property type="match status" value="1"/>
</dbReference>
<evidence type="ECO:0000313" key="6">
    <source>
        <dbReference type="EMBL" id="ADI38139.1"/>
    </source>
</evidence>
<dbReference type="PANTHER" id="PTHR43788">
    <property type="entry name" value="DNA2/NAM7 HELICASE FAMILY MEMBER"/>
    <property type="match status" value="1"/>
</dbReference>
<dbReference type="GO" id="GO:0017116">
    <property type="term" value="F:single-stranded DNA helicase activity"/>
    <property type="evidence" value="ECO:0007669"/>
    <property type="project" value="TreeGrafter"/>
</dbReference>
<dbReference type="Gene3D" id="1.10.10.2220">
    <property type="match status" value="1"/>
</dbReference>
<dbReference type="Pfam" id="PF13538">
    <property type="entry name" value="UvrD_C_2"/>
    <property type="match status" value="1"/>
</dbReference>
<reference evidence="6 7" key="1">
    <citation type="journal article" date="2010" name="PLoS ONE">
        <title>The Waddlia genome: a window into chlamydial biology.</title>
        <authorList>
            <person name="Bertelli C."/>
            <person name="Collyn F."/>
            <person name="Croxatto A."/>
            <person name="Ruckert C."/>
            <person name="Polkinghorne A."/>
            <person name="Kebbi-Beghdadi C."/>
            <person name="Goesmann A."/>
            <person name="Vaughan L."/>
            <person name="Greub G."/>
        </authorList>
    </citation>
    <scope>NUCLEOTIDE SEQUENCE [LARGE SCALE GENOMIC DNA]</scope>
    <source>
        <strain evidence="7">ATCC VR-1470 / WSU 86-1044</strain>
    </source>
</reference>
<keyword evidence="3" id="KW-0238">DNA-binding</keyword>
<comment type="function">
    <text evidence="3">DNA-dependent ATPase and ATP-dependent 5'-3' DNA helicase. Has no activity on blunt DNA or DNA with 3'-overhangs, requires at least 10 bases of 5'-ssDNA for helicase activity.</text>
</comment>
<dbReference type="Gene3D" id="2.30.30.940">
    <property type="match status" value="1"/>
</dbReference>
<dbReference type="GO" id="GO:0006281">
    <property type="term" value="P:DNA repair"/>
    <property type="evidence" value="ECO:0007669"/>
    <property type="project" value="InterPro"/>
</dbReference>
<dbReference type="Pfam" id="PF14490">
    <property type="entry name" value="HHH_RecD2"/>
    <property type="match status" value="1"/>
</dbReference>
<gene>
    <name evidence="6" type="primary">recD3</name>
    <name evidence="3" type="synonym">recD2</name>
    <name evidence="6" type="ordered locus">wcw_0772</name>
</gene>
<feature type="domain" description="Helix-hairpin-helix DNA-binding motif class 1" evidence="4">
    <location>
        <begin position="182"/>
        <end position="201"/>
    </location>
</feature>
<keyword evidence="1 3" id="KW-0547">Nucleotide-binding</keyword>
<evidence type="ECO:0000259" key="4">
    <source>
        <dbReference type="SMART" id="SM00278"/>
    </source>
</evidence>
<name>D6YVH8_WADCW</name>
<dbReference type="GO" id="GO:0009338">
    <property type="term" value="C:exodeoxyribonuclease V complex"/>
    <property type="evidence" value="ECO:0007669"/>
    <property type="project" value="TreeGrafter"/>
</dbReference>
<dbReference type="InterPro" id="IPR027417">
    <property type="entry name" value="P-loop_NTPase"/>
</dbReference>
<comment type="catalytic activity">
    <reaction evidence="3">
        <text>ATP + H2O = ADP + phosphate + H(+)</text>
        <dbReference type="Rhea" id="RHEA:13065"/>
        <dbReference type="ChEBI" id="CHEBI:15377"/>
        <dbReference type="ChEBI" id="CHEBI:15378"/>
        <dbReference type="ChEBI" id="CHEBI:30616"/>
        <dbReference type="ChEBI" id="CHEBI:43474"/>
        <dbReference type="ChEBI" id="CHEBI:456216"/>
        <dbReference type="EC" id="5.6.2.3"/>
    </reaction>
</comment>
<keyword evidence="3" id="KW-0413">Isomerase</keyword>
<dbReference type="Gene3D" id="1.10.150.20">
    <property type="entry name" value="5' to 3' exonuclease, C-terminal subdomain"/>
    <property type="match status" value="1"/>
</dbReference>
<dbReference type="GO" id="GO:0003677">
    <property type="term" value="F:DNA binding"/>
    <property type="evidence" value="ECO:0007669"/>
    <property type="project" value="UniProtKB-UniRule"/>
</dbReference>
<dbReference type="InterPro" id="IPR050534">
    <property type="entry name" value="Coronavir_polyprotein_1ab"/>
</dbReference>
<dbReference type="Pfam" id="PF18335">
    <property type="entry name" value="SH3_13"/>
    <property type="match status" value="1"/>
</dbReference>
<dbReference type="PANTHER" id="PTHR43788:SF6">
    <property type="entry name" value="DNA HELICASE B"/>
    <property type="match status" value="1"/>
</dbReference>
<accession>D6YVH8</accession>
<evidence type="ECO:0000256" key="1">
    <source>
        <dbReference type="ARBA" id="ARBA00022741"/>
    </source>
</evidence>
<dbReference type="EMBL" id="CP001928">
    <property type="protein sequence ID" value="ADI38139.1"/>
    <property type="molecule type" value="Genomic_DNA"/>
</dbReference>
<dbReference type="AlphaFoldDB" id="D6YVH8"/>
<dbReference type="NCBIfam" id="TIGR01448">
    <property type="entry name" value="recD_rel"/>
    <property type="match status" value="1"/>
</dbReference>
<dbReference type="InterPro" id="IPR055446">
    <property type="entry name" value="RecD2_N_OB"/>
</dbReference>
<dbReference type="KEGG" id="wch:wcw_0772"/>
<dbReference type="RefSeq" id="WP_013181857.1">
    <property type="nucleotide sequence ID" value="NC_014225.1"/>
</dbReference>
<dbReference type="Pfam" id="PF13245">
    <property type="entry name" value="AAA_19"/>
    <property type="match status" value="1"/>
</dbReference>
<dbReference type="Gene3D" id="3.40.50.300">
    <property type="entry name" value="P-loop containing nucleotide triphosphate hydrolases"/>
    <property type="match status" value="2"/>
</dbReference>
<evidence type="ECO:0000313" key="7">
    <source>
        <dbReference type="Proteomes" id="UP000001505"/>
    </source>
</evidence>
<keyword evidence="7" id="KW-1185">Reference proteome</keyword>
<feature type="domain" description="AAA+ ATPase" evidence="5">
    <location>
        <begin position="337"/>
        <end position="481"/>
    </location>
</feature>
<dbReference type="OrthoDB" id="9803432at2"/>
<dbReference type="EC" id="5.6.2.3" evidence="3"/>
<keyword evidence="3 6" id="KW-0378">Hydrolase</keyword>
<dbReference type="STRING" id="716544.wcw_0772"/>
<feature type="domain" description="Helix-hairpin-helix DNA-binding motif class 1" evidence="4">
    <location>
        <begin position="90"/>
        <end position="104"/>
    </location>
</feature>
<dbReference type="CDD" id="cd18809">
    <property type="entry name" value="SF1_C_RecD"/>
    <property type="match status" value="1"/>
</dbReference>
<evidence type="ECO:0000259" key="5">
    <source>
        <dbReference type="SMART" id="SM00382"/>
    </source>
</evidence>
<keyword evidence="3" id="KW-0347">Helicase</keyword>
<protein>
    <recommendedName>
        <fullName evidence="3">ATP-dependent RecD2 DNA helicase</fullName>
        <ecNumber evidence="3">5.6.2.3</ecNumber>
    </recommendedName>
    <alternativeName>
        <fullName evidence="3">DNA 5'-3' helicase subunit RecD2</fullName>
    </alternativeName>
</protein>
<comment type="similarity">
    <text evidence="3">Belongs to the RecD family. RecD2 subfamily.</text>
</comment>
<dbReference type="Proteomes" id="UP000001505">
    <property type="component" value="Chromosome"/>
</dbReference>
<keyword evidence="2 3" id="KW-0067">ATP-binding</keyword>
<dbReference type="SMART" id="SM00278">
    <property type="entry name" value="HhH1"/>
    <property type="match status" value="3"/>
</dbReference>
<sequence length="724" mass="80870">MDQIKGYIERITFQSRENGYTVVKMQQPGQSDLTCVVGFMPSVQPGETISCTGSWKKHPAHGLQFEAKEYRTEAPADLNGVKKYLGSGLIKGIGPVYAERIVSTFGTETLDVIDLEPERLLEVPGLGEKRVDMIRQCWEEQKSVRDVMIFLQAHNVSPVYAQKIFRVYGKKCIQVVSEAPYSLAKDIHGIGFKTADKIAEKIGIEKNSPQRIEAGILYVLSELSNDGHVCFPRDPFIEEAAKILEVDSSLIIKNIENLQEESIVIQEQVHHGALQTFLWLKPLYIAEKGIAKELLRVMQGASHLRRIDGEKALEWVQEKLSITLADNQKTAVFLALSEKAQIITGGPGTGKSTITNAILTISSKLSDKILLAAPTGRAAKRMSEITGKKAQTIHSLLEFDFRAGGFKRNGKNPLDCDLLIIDEASMIDTLLMYSLLKAVPDHSRLIFVGDIDQLPSVGPGNVLKDMIASRTLAVTQLNQIFRQASGSRIVTNAHRINKGIFPELYNGKESDFFFIAEEDKDALLNQILTLAAQRVPRTYHFDPFTDIQVLAPMKKGVIGTDNLNHLLQETLNPSQNHIYKYGRRFAKGDKVMQTRNNYDKKVYNGDVGRIEKIDETDQKVYVKMEDLLISYDFADLDELVLAYAVSVHKYQGSECPCIIMPVHTSHFKLLHRNLLYTGVTRGKKLVILAGTKKALAIAIHNDEVKSRYTGLLASLLEKHNPALD</sequence>
<dbReference type="InterPro" id="IPR003593">
    <property type="entry name" value="AAA+_ATPase"/>
</dbReference>
<evidence type="ECO:0000256" key="3">
    <source>
        <dbReference type="HAMAP-Rule" id="MF_01488"/>
    </source>
</evidence>
<dbReference type="SUPFAM" id="SSF47781">
    <property type="entry name" value="RuvA domain 2-like"/>
    <property type="match status" value="1"/>
</dbReference>
<feature type="domain" description="Helix-hairpin-helix DNA-binding motif class 1" evidence="4">
    <location>
        <begin position="118"/>
        <end position="137"/>
    </location>
</feature>
<dbReference type="HAMAP" id="MF_01488">
    <property type="entry name" value="RecD2"/>
    <property type="match status" value="1"/>
</dbReference>
<dbReference type="Pfam" id="PF14520">
    <property type="entry name" value="HHH_5"/>
    <property type="match status" value="1"/>
</dbReference>
<dbReference type="InterPro" id="IPR006345">
    <property type="entry name" value="RecD2"/>
</dbReference>
<dbReference type="GO" id="GO:0005524">
    <property type="term" value="F:ATP binding"/>
    <property type="evidence" value="ECO:0007669"/>
    <property type="project" value="UniProtKB-UniRule"/>
</dbReference>
<proteinExistence type="inferred from homology"/>
<dbReference type="GO" id="GO:0043139">
    <property type="term" value="F:5'-3' DNA helicase activity"/>
    <property type="evidence" value="ECO:0007669"/>
    <property type="project" value="UniProtKB-UniRule"/>
</dbReference>
<evidence type="ECO:0000256" key="2">
    <source>
        <dbReference type="ARBA" id="ARBA00022840"/>
    </source>
</evidence>
<feature type="binding site" evidence="3">
    <location>
        <begin position="348"/>
        <end position="352"/>
    </location>
    <ligand>
        <name>ATP</name>
        <dbReference type="ChEBI" id="CHEBI:30616"/>
    </ligand>
</feature>
<dbReference type="InterPro" id="IPR027785">
    <property type="entry name" value="UvrD-like_helicase_C"/>
</dbReference>
<dbReference type="InterPro" id="IPR003583">
    <property type="entry name" value="Hlx-hairpin-Hlx_DNA-bd_motif"/>
</dbReference>
<dbReference type="SUPFAM" id="SSF52540">
    <property type="entry name" value="P-loop containing nucleoside triphosphate hydrolases"/>
    <property type="match status" value="2"/>
</dbReference>
<dbReference type="GO" id="GO:0006310">
    <property type="term" value="P:DNA recombination"/>
    <property type="evidence" value="ECO:0007669"/>
    <property type="project" value="InterPro"/>
</dbReference>
<organism evidence="6 7">
    <name type="scientific">Waddlia chondrophila (strain ATCC VR-1470 / WSU 86-1044)</name>
    <dbReference type="NCBI Taxonomy" id="716544"/>
    <lineage>
        <taxon>Bacteria</taxon>
        <taxon>Pseudomonadati</taxon>
        <taxon>Chlamydiota</taxon>
        <taxon>Chlamydiia</taxon>
        <taxon>Parachlamydiales</taxon>
        <taxon>Waddliaceae</taxon>
        <taxon>Waddlia</taxon>
    </lineage>
</organism>